<keyword evidence="4" id="KW-1185">Reference proteome</keyword>
<reference evidence="2 4" key="3">
    <citation type="submission" date="2019-11" db="EMBL/GenBank/DDBJ databases">
        <title>A de novo genome assembly of a pear dwarfing rootstock.</title>
        <authorList>
            <person name="Wang F."/>
            <person name="Wang J."/>
            <person name="Li S."/>
            <person name="Zhang Y."/>
            <person name="Fang M."/>
            <person name="Ma L."/>
            <person name="Zhao Y."/>
            <person name="Jiang S."/>
        </authorList>
    </citation>
    <scope>NUCLEOTIDE SEQUENCE [LARGE SCALE GENOMIC DNA]</scope>
    <source>
        <strain evidence="2">S2</strain>
        <tissue evidence="2">Leaf</tissue>
    </source>
</reference>
<reference evidence="4" key="2">
    <citation type="submission" date="2019-10" db="EMBL/GenBank/DDBJ databases">
        <title>A de novo genome assembly of a pear dwarfing rootstock.</title>
        <authorList>
            <person name="Wang F."/>
            <person name="Wang J."/>
            <person name="Li S."/>
            <person name="Zhang Y."/>
            <person name="Fang M."/>
            <person name="Ma L."/>
            <person name="Zhao Y."/>
            <person name="Jiang S."/>
        </authorList>
    </citation>
    <scope>NUCLEOTIDE SEQUENCE [LARGE SCALE GENOMIC DNA]</scope>
    <source>
        <strain evidence="3">S2</strain>
        <tissue evidence="3">Leaf</tissue>
    </source>
</reference>
<evidence type="ECO:0000313" key="2">
    <source>
        <dbReference type="EMBL" id="KAB2594788.1"/>
    </source>
</evidence>
<accession>A0A5N5EUU3</accession>
<dbReference type="EMBL" id="SMOL01000227">
    <property type="protein sequence ID" value="KAB2623360.1"/>
    <property type="molecule type" value="Genomic_DNA"/>
</dbReference>
<organism evidence="2 4">
    <name type="scientific">Pyrus ussuriensis x Pyrus communis</name>
    <dbReference type="NCBI Taxonomy" id="2448454"/>
    <lineage>
        <taxon>Eukaryota</taxon>
        <taxon>Viridiplantae</taxon>
        <taxon>Streptophyta</taxon>
        <taxon>Embryophyta</taxon>
        <taxon>Tracheophyta</taxon>
        <taxon>Spermatophyta</taxon>
        <taxon>Magnoliopsida</taxon>
        <taxon>eudicotyledons</taxon>
        <taxon>Gunneridae</taxon>
        <taxon>Pentapetalae</taxon>
        <taxon>rosids</taxon>
        <taxon>fabids</taxon>
        <taxon>Rosales</taxon>
        <taxon>Rosaceae</taxon>
        <taxon>Amygdaloideae</taxon>
        <taxon>Maleae</taxon>
        <taxon>Pyrus</taxon>
    </lineage>
</organism>
<evidence type="ECO:0000313" key="3">
    <source>
        <dbReference type="EMBL" id="KAB2623360.1"/>
    </source>
</evidence>
<name>A0A5N5EUU3_9ROSA</name>
<gene>
    <name evidence="2" type="ORF">D8674_030238</name>
    <name evidence="3" type="ORF">D8674_042308</name>
</gene>
<evidence type="ECO:0000313" key="4">
    <source>
        <dbReference type="Proteomes" id="UP000327157"/>
    </source>
</evidence>
<dbReference type="AlphaFoldDB" id="A0A5N5EUU3"/>
<feature type="compositionally biased region" description="Basic and acidic residues" evidence="1">
    <location>
        <begin position="1"/>
        <end position="11"/>
    </location>
</feature>
<reference evidence="2 4" key="1">
    <citation type="submission" date="2019-09" db="EMBL/GenBank/DDBJ databases">
        <authorList>
            <person name="Ou C."/>
        </authorList>
    </citation>
    <scope>NUCLEOTIDE SEQUENCE [LARGE SCALE GENOMIC DNA]</scope>
    <source>
        <strain evidence="2">S2</strain>
        <tissue evidence="2">Leaf</tissue>
    </source>
</reference>
<feature type="region of interest" description="Disordered" evidence="1">
    <location>
        <begin position="1"/>
        <end position="24"/>
    </location>
</feature>
<protein>
    <submittedName>
        <fullName evidence="2">Uncharacterized protein</fullName>
    </submittedName>
</protein>
<evidence type="ECO:0000256" key="1">
    <source>
        <dbReference type="SAM" id="MobiDB-lite"/>
    </source>
</evidence>
<dbReference type="EMBL" id="SMOL01000781">
    <property type="protein sequence ID" value="KAB2594788.1"/>
    <property type="molecule type" value="Genomic_DNA"/>
</dbReference>
<sequence>MGFSGTHKELPVNEENTAPLIGGSASGRIEGVRNQALGFGAELCPTSFFGSELMSYFSGFGTLFLLVTGQWL</sequence>
<dbReference type="Proteomes" id="UP000327157">
    <property type="component" value="Chromosome 7"/>
</dbReference>
<comment type="caution">
    <text evidence="2">The sequence shown here is derived from an EMBL/GenBank/DDBJ whole genome shotgun (WGS) entry which is preliminary data.</text>
</comment>
<proteinExistence type="predicted"/>